<dbReference type="EMBL" id="OU466860">
    <property type="protein sequence ID" value="CAH2060257.1"/>
    <property type="molecule type" value="Genomic_DNA"/>
</dbReference>
<reference evidence="2 3" key="1">
    <citation type="submission" date="2022-03" db="EMBL/GenBank/DDBJ databases">
        <authorList>
            <person name="Nunn A."/>
            <person name="Chopra R."/>
            <person name="Nunn A."/>
            <person name="Contreras Garrido A."/>
        </authorList>
    </citation>
    <scope>NUCLEOTIDE SEQUENCE [LARGE SCALE GENOMIC DNA]</scope>
</reference>
<name>A0AAU9S8K1_THLAR</name>
<sequence length="62" mass="6755">MMMSSSSNWGWPKPGQTSDIRPQPPGGGLQPPLFSAASSGFSHFRQQLPSDNASRGYFYPQP</sequence>
<organism evidence="2 3">
    <name type="scientific">Thlaspi arvense</name>
    <name type="common">Field penny-cress</name>
    <dbReference type="NCBI Taxonomy" id="13288"/>
    <lineage>
        <taxon>Eukaryota</taxon>
        <taxon>Viridiplantae</taxon>
        <taxon>Streptophyta</taxon>
        <taxon>Embryophyta</taxon>
        <taxon>Tracheophyta</taxon>
        <taxon>Spermatophyta</taxon>
        <taxon>Magnoliopsida</taxon>
        <taxon>eudicotyledons</taxon>
        <taxon>Gunneridae</taxon>
        <taxon>Pentapetalae</taxon>
        <taxon>rosids</taxon>
        <taxon>malvids</taxon>
        <taxon>Brassicales</taxon>
        <taxon>Brassicaceae</taxon>
        <taxon>Thlaspideae</taxon>
        <taxon>Thlaspi</taxon>
    </lineage>
</organism>
<accession>A0AAU9S8K1</accession>
<feature type="region of interest" description="Disordered" evidence="1">
    <location>
        <begin position="1"/>
        <end position="62"/>
    </location>
</feature>
<protein>
    <submittedName>
        <fullName evidence="2">Uncharacterized protein</fullName>
    </submittedName>
</protein>
<gene>
    <name evidence="2" type="ORF">TAV2_LOCUS12280</name>
</gene>
<evidence type="ECO:0000256" key="1">
    <source>
        <dbReference type="SAM" id="MobiDB-lite"/>
    </source>
</evidence>
<evidence type="ECO:0000313" key="2">
    <source>
        <dbReference type="EMBL" id="CAH2060257.1"/>
    </source>
</evidence>
<dbReference type="Proteomes" id="UP000836841">
    <property type="component" value="Chromosome 4"/>
</dbReference>
<feature type="compositionally biased region" description="Polar residues" evidence="1">
    <location>
        <begin position="1"/>
        <end position="20"/>
    </location>
</feature>
<evidence type="ECO:0000313" key="3">
    <source>
        <dbReference type="Proteomes" id="UP000836841"/>
    </source>
</evidence>
<feature type="compositionally biased region" description="Polar residues" evidence="1">
    <location>
        <begin position="36"/>
        <end position="53"/>
    </location>
</feature>
<keyword evidence="3" id="KW-1185">Reference proteome</keyword>
<proteinExistence type="predicted"/>
<dbReference type="AlphaFoldDB" id="A0AAU9S8K1"/>